<dbReference type="Proteomes" id="UP001628281">
    <property type="component" value="Unassembled WGS sequence"/>
</dbReference>
<evidence type="ECO:0000313" key="2">
    <source>
        <dbReference type="Proteomes" id="UP001628281"/>
    </source>
</evidence>
<dbReference type="EMBL" id="JBJLSN010000039">
    <property type="protein sequence ID" value="MFL7903972.1"/>
    <property type="molecule type" value="Genomic_DNA"/>
</dbReference>
<protein>
    <submittedName>
        <fullName evidence="1">Uncharacterized protein</fullName>
    </submittedName>
</protein>
<reference evidence="1 2" key="1">
    <citation type="submission" date="2024-11" db="EMBL/GenBank/DDBJ databases">
        <title>Draft genome sequences of two bacteria associated to sugarcane roots in Colombia.</title>
        <authorList>
            <person name="Pardo-Diaz S."/>
            <person name="Masmela-Mendoza J."/>
            <person name="Delgadillo-Duran P."/>
            <person name="Bautista E.J."/>
            <person name="Rojas-Tapias D.F."/>
        </authorList>
    </citation>
    <scope>NUCLEOTIDE SEQUENCE [LARGE SCALE GENOMIC DNA]</scope>
    <source>
        <strain evidence="1 2">Ap18</strain>
    </source>
</reference>
<sequence>MIMDGMALVGQRLEEWGDEHLRVVEGVRDELFCSGMGITRERRAELQAEWRAALDRLVRRERDLTTGIPGLTRFQRRRARKLFQELIAGYRRLMARNIALLATFPFNDKVEDMVMAEIGDLLDFGEV</sequence>
<gene>
    <name evidence="1" type="ORF">ACJ41P_22750</name>
</gene>
<dbReference type="RefSeq" id="WP_407825128.1">
    <property type="nucleotide sequence ID" value="NZ_JBJLSN010000039.1"/>
</dbReference>
<comment type="caution">
    <text evidence="1">The sequence shown here is derived from an EMBL/GenBank/DDBJ whole genome shotgun (WGS) entry which is preliminary data.</text>
</comment>
<organism evidence="1 2">
    <name type="scientific">Azospirillum argentinense</name>
    <dbReference type="NCBI Taxonomy" id="2970906"/>
    <lineage>
        <taxon>Bacteria</taxon>
        <taxon>Pseudomonadati</taxon>
        <taxon>Pseudomonadota</taxon>
        <taxon>Alphaproteobacteria</taxon>
        <taxon>Rhodospirillales</taxon>
        <taxon>Azospirillaceae</taxon>
        <taxon>Azospirillum</taxon>
    </lineage>
</organism>
<name>A0ABW8VC01_9PROT</name>
<keyword evidence="2" id="KW-1185">Reference proteome</keyword>
<proteinExistence type="predicted"/>
<evidence type="ECO:0000313" key="1">
    <source>
        <dbReference type="EMBL" id="MFL7903972.1"/>
    </source>
</evidence>
<accession>A0ABW8VC01</accession>